<sequence>MNGNEVTSTRLIQNLMYLIGLPPTLPKSNLLKKICILYLTLFNIAVVYMTYFQQNGRVYCGYRTDSIYKDTPTRFLSSLGSISLALMNITISLTFMLFQPRSHEKLVQTLRELNGMLSCNSPNQNKTVRRIIIIHCIFISACSLDFYLWVARKSLTVYKYFVFDTVLRYRLMVFGMYMVNFPREFSNGAKCMNKILKCANTKYDKSVTNIKVI</sequence>
<keyword evidence="1" id="KW-0472">Membrane</keyword>
<dbReference type="AlphaFoldDB" id="A0AAW1KHE6"/>
<evidence type="ECO:0000313" key="2">
    <source>
        <dbReference type="EMBL" id="KAK9718203.1"/>
    </source>
</evidence>
<keyword evidence="3" id="KW-1185">Reference proteome</keyword>
<feature type="transmembrane region" description="Helical" evidence="1">
    <location>
        <begin position="74"/>
        <end position="98"/>
    </location>
</feature>
<evidence type="ECO:0000256" key="1">
    <source>
        <dbReference type="SAM" id="Phobius"/>
    </source>
</evidence>
<organism evidence="2 3">
    <name type="scientific">Popillia japonica</name>
    <name type="common">Japanese beetle</name>
    <dbReference type="NCBI Taxonomy" id="7064"/>
    <lineage>
        <taxon>Eukaryota</taxon>
        <taxon>Metazoa</taxon>
        <taxon>Ecdysozoa</taxon>
        <taxon>Arthropoda</taxon>
        <taxon>Hexapoda</taxon>
        <taxon>Insecta</taxon>
        <taxon>Pterygota</taxon>
        <taxon>Neoptera</taxon>
        <taxon>Endopterygota</taxon>
        <taxon>Coleoptera</taxon>
        <taxon>Polyphaga</taxon>
        <taxon>Scarabaeiformia</taxon>
        <taxon>Scarabaeidae</taxon>
        <taxon>Rutelinae</taxon>
        <taxon>Popillia</taxon>
    </lineage>
</organism>
<evidence type="ECO:0000313" key="3">
    <source>
        <dbReference type="Proteomes" id="UP001458880"/>
    </source>
</evidence>
<gene>
    <name evidence="2" type="ORF">QE152_g23287</name>
</gene>
<feature type="transmembrane region" description="Helical" evidence="1">
    <location>
        <begin position="35"/>
        <end position="54"/>
    </location>
</feature>
<proteinExistence type="predicted"/>
<reference evidence="2 3" key="1">
    <citation type="journal article" date="2024" name="BMC Genomics">
        <title>De novo assembly and annotation of Popillia japonica's genome with initial clues to its potential as an invasive pest.</title>
        <authorList>
            <person name="Cucini C."/>
            <person name="Boschi S."/>
            <person name="Funari R."/>
            <person name="Cardaioli E."/>
            <person name="Iannotti N."/>
            <person name="Marturano G."/>
            <person name="Paoli F."/>
            <person name="Bruttini M."/>
            <person name="Carapelli A."/>
            <person name="Frati F."/>
            <person name="Nardi F."/>
        </authorList>
    </citation>
    <scope>NUCLEOTIDE SEQUENCE [LARGE SCALE GENOMIC DNA]</scope>
    <source>
        <strain evidence="2">DMR45628</strain>
    </source>
</reference>
<protein>
    <recommendedName>
        <fullName evidence="4">Vomeronasal type-1 receptor</fullName>
    </recommendedName>
</protein>
<dbReference type="EMBL" id="JASPKY010000230">
    <property type="protein sequence ID" value="KAK9718203.1"/>
    <property type="molecule type" value="Genomic_DNA"/>
</dbReference>
<feature type="transmembrane region" description="Helical" evidence="1">
    <location>
        <begin position="131"/>
        <end position="151"/>
    </location>
</feature>
<keyword evidence="1" id="KW-1133">Transmembrane helix</keyword>
<name>A0AAW1KHE6_POPJA</name>
<evidence type="ECO:0008006" key="4">
    <source>
        <dbReference type="Google" id="ProtNLM"/>
    </source>
</evidence>
<comment type="caution">
    <text evidence="2">The sequence shown here is derived from an EMBL/GenBank/DDBJ whole genome shotgun (WGS) entry which is preliminary data.</text>
</comment>
<keyword evidence="1" id="KW-0812">Transmembrane</keyword>
<accession>A0AAW1KHE6</accession>
<dbReference type="Proteomes" id="UP001458880">
    <property type="component" value="Unassembled WGS sequence"/>
</dbReference>